<protein>
    <submittedName>
        <fullName evidence="1">GNAT family N-acetyltransferase</fullName>
    </submittedName>
</protein>
<keyword evidence="1" id="KW-0808">Transferase</keyword>
<evidence type="ECO:0000313" key="3">
    <source>
        <dbReference type="Proteomes" id="UP000260793"/>
    </source>
</evidence>
<dbReference type="EMBL" id="QRHG01000007">
    <property type="protein sequence ID" value="RHF62143.1"/>
    <property type="molecule type" value="Genomic_DNA"/>
</dbReference>
<dbReference type="AlphaFoldDB" id="A0A3E4LX06"/>
<comment type="caution">
    <text evidence="1">The sequence shown here is derived from an EMBL/GenBank/DDBJ whole genome shotgun (WGS) entry which is preliminary data.</text>
</comment>
<dbReference type="Proteomes" id="UP000284902">
    <property type="component" value="Unassembled WGS sequence"/>
</dbReference>
<organism evidence="1 3">
    <name type="scientific">[Ruminococcus] lactaris</name>
    <dbReference type="NCBI Taxonomy" id="46228"/>
    <lineage>
        <taxon>Bacteria</taxon>
        <taxon>Bacillati</taxon>
        <taxon>Bacillota</taxon>
        <taxon>Clostridia</taxon>
        <taxon>Lachnospirales</taxon>
        <taxon>Lachnospiraceae</taxon>
        <taxon>Mediterraneibacter</taxon>
    </lineage>
</organism>
<dbReference type="EMBL" id="QSQN01000005">
    <property type="protein sequence ID" value="RGK42000.1"/>
    <property type="molecule type" value="Genomic_DNA"/>
</dbReference>
<dbReference type="RefSeq" id="WP_117687744.1">
    <property type="nucleotide sequence ID" value="NZ_JAQEAN010000004.1"/>
</dbReference>
<gene>
    <name evidence="2" type="ORF">DW672_04130</name>
    <name evidence="1" type="ORF">DXD17_02990</name>
</gene>
<evidence type="ECO:0000313" key="1">
    <source>
        <dbReference type="EMBL" id="RGK42000.1"/>
    </source>
</evidence>
<reference evidence="3 4" key="1">
    <citation type="submission" date="2018-08" db="EMBL/GenBank/DDBJ databases">
        <title>A genome reference for cultivated species of the human gut microbiota.</title>
        <authorList>
            <person name="Zou Y."/>
            <person name="Xue W."/>
            <person name="Luo G."/>
        </authorList>
    </citation>
    <scope>NUCLEOTIDE SEQUENCE [LARGE SCALE GENOMIC DNA]</scope>
    <source>
        <strain evidence="2 4">AM25-1LB</strain>
        <strain evidence="1 3">TF11-7</strain>
    </source>
</reference>
<name>A0A3E4LX06_9FIRM</name>
<sequence>MEIALYIRKEYFRGVTLTDKSAHILEFHYEGEHVDVFENGELVFRFRYVLETKFKANIVEFYIPDMTMRGKGYGSVCMCEILDQLRQKQVTVIRSPFGYALAPIGYTGPDQYRQLMRGFWGATGFEISGDGDEAIQILD</sequence>
<dbReference type="Proteomes" id="UP000260793">
    <property type="component" value="Unassembled WGS sequence"/>
</dbReference>
<proteinExistence type="predicted"/>
<accession>A0A3E4LX06</accession>
<dbReference type="Gene3D" id="3.40.630.30">
    <property type="match status" value="1"/>
</dbReference>
<dbReference type="GO" id="GO:0016740">
    <property type="term" value="F:transferase activity"/>
    <property type="evidence" value="ECO:0007669"/>
    <property type="project" value="UniProtKB-KW"/>
</dbReference>
<evidence type="ECO:0000313" key="4">
    <source>
        <dbReference type="Proteomes" id="UP000284902"/>
    </source>
</evidence>
<evidence type="ECO:0000313" key="2">
    <source>
        <dbReference type="EMBL" id="RHF62143.1"/>
    </source>
</evidence>